<evidence type="ECO:0000313" key="2">
    <source>
        <dbReference type="Proteomes" id="UP000765509"/>
    </source>
</evidence>
<dbReference type="EMBL" id="AVOT02026450">
    <property type="protein sequence ID" value="MBW0518161.1"/>
    <property type="molecule type" value="Genomic_DNA"/>
</dbReference>
<organism evidence="1 2">
    <name type="scientific">Austropuccinia psidii MF-1</name>
    <dbReference type="NCBI Taxonomy" id="1389203"/>
    <lineage>
        <taxon>Eukaryota</taxon>
        <taxon>Fungi</taxon>
        <taxon>Dikarya</taxon>
        <taxon>Basidiomycota</taxon>
        <taxon>Pucciniomycotina</taxon>
        <taxon>Pucciniomycetes</taxon>
        <taxon>Pucciniales</taxon>
        <taxon>Sphaerophragmiaceae</taxon>
        <taxon>Austropuccinia</taxon>
    </lineage>
</organism>
<sequence length="129" mass="14304">LTNNFPLKVLPIIYPTAKGVPTPFSICPVSKLRSNPLQARVPPDGQRTYSATPDNMMSHLLQAQVKPQNLNYHHMRTIQLLSLNLSPPSPLLQPSPAFPAIPRSIIIIDNTPVRSPHSHSEALQEFTDL</sequence>
<accession>A0A9Q3E956</accession>
<protein>
    <submittedName>
        <fullName evidence="1">Uncharacterized protein</fullName>
    </submittedName>
</protein>
<reference evidence="1" key="1">
    <citation type="submission" date="2021-03" db="EMBL/GenBank/DDBJ databases">
        <title>Draft genome sequence of rust myrtle Austropuccinia psidii MF-1, a brazilian biotype.</title>
        <authorList>
            <person name="Quecine M.C."/>
            <person name="Pachon D.M.R."/>
            <person name="Bonatelli M.L."/>
            <person name="Correr F.H."/>
            <person name="Franceschini L.M."/>
            <person name="Leite T.F."/>
            <person name="Margarido G.R.A."/>
            <person name="Almeida C.A."/>
            <person name="Ferrarezi J.A."/>
            <person name="Labate C.A."/>
        </authorList>
    </citation>
    <scope>NUCLEOTIDE SEQUENCE</scope>
    <source>
        <strain evidence="1">MF-1</strain>
    </source>
</reference>
<gene>
    <name evidence="1" type="ORF">O181_057876</name>
</gene>
<dbReference type="AlphaFoldDB" id="A0A9Q3E956"/>
<comment type="caution">
    <text evidence="1">The sequence shown here is derived from an EMBL/GenBank/DDBJ whole genome shotgun (WGS) entry which is preliminary data.</text>
</comment>
<keyword evidence="2" id="KW-1185">Reference proteome</keyword>
<evidence type="ECO:0000313" key="1">
    <source>
        <dbReference type="EMBL" id="MBW0518161.1"/>
    </source>
</evidence>
<proteinExistence type="predicted"/>
<name>A0A9Q3E956_9BASI</name>
<dbReference type="Proteomes" id="UP000765509">
    <property type="component" value="Unassembled WGS sequence"/>
</dbReference>
<feature type="non-terminal residue" evidence="1">
    <location>
        <position position="1"/>
    </location>
</feature>